<evidence type="ECO:0000256" key="1">
    <source>
        <dbReference type="SAM" id="MobiDB-lite"/>
    </source>
</evidence>
<organism evidence="2 3">
    <name type="scientific">Dioszegia hungarica</name>
    <dbReference type="NCBI Taxonomy" id="4972"/>
    <lineage>
        <taxon>Eukaryota</taxon>
        <taxon>Fungi</taxon>
        <taxon>Dikarya</taxon>
        <taxon>Basidiomycota</taxon>
        <taxon>Agaricomycotina</taxon>
        <taxon>Tremellomycetes</taxon>
        <taxon>Tremellales</taxon>
        <taxon>Bulleribasidiaceae</taxon>
        <taxon>Dioszegia</taxon>
    </lineage>
</organism>
<protein>
    <submittedName>
        <fullName evidence="2">Uncharacterized protein</fullName>
    </submittedName>
</protein>
<feature type="compositionally biased region" description="Acidic residues" evidence="1">
    <location>
        <begin position="22"/>
        <end position="39"/>
    </location>
</feature>
<feature type="compositionally biased region" description="Pro residues" evidence="1">
    <location>
        <begin position="687"/>
        <end position="697"/>
    </location>
</feature>
<feature type="region of interest" description="Disordered" evidence="1">
    <location>
        <begin position="1141"/>
        <end position="1171"/>
    </location>
</feature>
<feature type="region of interest" description="Disordered" evidence="1">
    <location>
        <begin position="506"/>
        <end position="539"/>
    </location>
</feature>
<comment type="caution">
    <text evidence="2">The sequence shown here is derived from an EMBL/GenBank/DDBJ whole genome shotgun (WGS) entry which is preliminary data.</text>
</comment>
<dbReference type="EMBL" id="JAKWFO010000001">
    <property type="protein sequence ID" value="KAI9639573.1"/>
    <property type="molecule type" value="Genomic_DNA"/>
</dbReference>
<feature type="compositionally biased region" description="Basic residues" evidence="1">
    <location>
        <begin position="46"/>
        <end position="57"/>
    </location>
</feature>
<dbReference type="GeneID" id="77727067"/>
<feature type="region of interest" description="Disordered" evidence="1">
    <location>
        <begin position="1"/>
        <end position="58"/>
    </location>
</feature>
<feature type="region of interest" description="Disordered" evidence="1">
    <location>
        <begin position="576"/>
        <end position="612"/>
    </location>
</feature>
<gene>
    <name evidence="2" type="ORF">MKK02DRAFT_29605</name>
</gene>
<reference evidence="2" key="1">
    <citation type="journal article" date="2022" name="G3 (Bethesda)">
        <title>High quality genome of the basidiomycete yeast Dioszegia hungarica PDD-24b-2 isolated from cloud water.</title>
        <authorList>
            <person name="Jarrige D."/>
            <person name="Haridas S."/>
            <person name="Bleykasten-Grosshans C."/>
            <person name="Joly M."/>
            <person name="Nadalig T."/>
            <person name="Sancelme M."/>
            <person name="Vuilleumier S."/>
            <person name="Grigoriev I.V."/>
            <person name="Amato P."/>
            <person name="Bringel F."/>
        </authorList>
    </citation>
    <scope>NUCLEOTIDE SEQUENCE</scope>
    <source>
        <strain evidence="2">PDD-24b-2</strain>
    </source>
</reference>
<dbReference type="RefSeq" id="XP_052949350.1">
    <property type="nucleotide sequence ID" value="XM_053087862.1"/>
</dbReference>
<sequence>MPSSRKSGPAALFDDFKRDAREEEEAEEAEQDGEEEASTDPDPLPKPKKITRHRRSYRGGSISSFDSFDSVGSTRLAAPRMPRISKIQQGGQAAARVYHTLELRLRIFAELPKDTLARCLRLEKAGTALVAGILYREIHVSLMSKMSRAAGRRVVYCDAVRVLHTSRPLADRFIRENSDDKMRRPPTPFDPVTLLPQIRKWQKKWPNLSQICHHFPDIRGSDRYTLDIREDGRITVDLETAVLLNPAPRSHFCGGRGGPPHSGLGRGTVPTRTVRADPAQLAVQNKFPFRGFQLSFAEALSFIETRRAPGSEPLSHFFLSVQGDLTLRDFRTLIRALPSTLRSIHIDQELFSELHTNPTLIAILDESLPQLEEVAIAWCDGFNTIRHLLFELEEPLVGLPNLKTFTFLWMLIGNRPLDPPARCERYQENAGVWTARKGAEAILVSDVHGDLTVLLRVLRVLILDASGDFATPDAPDKGAPRNSLAWVGKQRPKGATAAAAGWLHDFPTPPSSARPQSTFRTGQWTSGSTSAPTRLGIPSDLSGKVGTTFTVDGRSSGVQSVQSRLDLAAWSGRRRPISGDLRIPAGTSPAEASQEEAGISPLPPSSSAVPSVTPHLDLAARSDSGDDPASHSATWWTPAKDVYQDLTGMLRREKEAARKAKSKRTKVGTWDSFERMLRGEGEEEPEPASPDPDPLPIPKDTKRDRHYFRRGSTGSVESLDSYHPPPEDSYERPTRKKIRQGGAAAAKVWHTPELRSGVLSLLRKDMLAVCLRLEKGVTSDVAGLLYKEIHVGMMSRMSRAAGRRVIYCDAVRVLHLSKPLPEIVHRRTAEAKKQRRPAVHFDPVTLLPQISKFRKKFPNLCVLHHHYPATRGSDTYSVDLRDGRIRVDLETGFQLEFFDTPFRVPDFPPIPSFDGVEIVRHTLALTIGPSPLGEKGGHNLFFHPFIAVLAEWKQFLYCNSTLDRRITNIDSFPCRSLTLSLAEMSSFIEQRRSCEPLSHLCLDSRDDMSLRDFRTLIRSLPPTLRSLHIDVPLLEDLDTNPTAIAIIDEALPQLEELAIRYGLDPDPRRQGCLRFHMVDPLVGLPKLKKFTLLWYGISEDEMDSPARYICELGSEDCVYSASSLHYIKPMQEFNDRARELKFSSPHRPPAPQLPRDMLPVGDSAPSPSSGGRSAIYDHPYLRLYILELLDKATLAKLLRVEKGLTTVVAGLLYKEVTEEQADKMSRDDRFGYLASYLPKPPDHLGRPLHPGWRRQIHGPPGRGRRTARAGDFQHFDIYTYPDPTAVPPFLLPTPVLDGVDVHHVICITLVDSDDEDLWGDAERDDALDKWKEWLYRRPLDPRVVSVDHHSSTNMPFYYEDSERFVAGRSANGCEPLRSVFIPDISAMGTAPSAAMENIYSLIPGGRSDTIREVAIEHPLVEGYRHLLQLPILHLGRIFPQLELLTLFDRFYEGYPFSDAVPLAGLPRLRDLTVYCDGNTPPLAQIASNICQLGGPDCRYRLISSGEAKISEEEFTDLVTAAKLSPPMVPVFFREVMKELEESYMESGDCFLGLAPESTARSRLAQTAMTELALAPAKTPAIDTGVPSSEGACRRAWGTPEIRLSVFDFLDQHTLSLLLRVAKSWTASVASVLYREMRLEHVNGMNRDDVRRAIMCDAVKTLNLNPIPLHQRPLPRRKDKRGPGRFDASSLAGDLAIWRAKLPNLRTILADRPTRDDDDVYTVSLDGETIRVELESHITLDIYTLPDPLTIPPPLPTVPVHEGMTFRHMIAIELEDGDIEEEWDEDERDEAVARWKKWAYHRPLDRRIVGVSHPLVGMSYDYDDLVVAFKQRLEGDREPLRYIHLPPIRGHDSPNVLQQPGYRDLCQSIVLNSTVAIGRALRSLHIHLSLLTAFGAIRIALTLLDKQYPLLEKLHIEGWLPDDHHFTEDSQFGGLPNLRELSMKYNGEADPKEIIAPYISRLGGPDCFYRLLGPNIDMREFNAAVQHARKHPSDTSVEKEAVWLAFDSNIRAGTRRYNTYRRCQARYDFDPTRRTGDWRALVRATMVSPPVLSVMTPALGTGVSGAGSASSRGWATVEIRLLILELLDRRDLAILLRVERRLTSPVSRLLYREVRPSEAAWMNRSKDRHAILCDAVITLNRNPIPPHQEPHPFGQNKRGPIRFCGPSLAAELGALRAKFPNLRHIIADRPSRKDDDSYTVLLEGEQVRVELESVVVFDIYTHPDPIAVPPTVPAVLVHEGMDIHHTIAIILDDSDIEEEGDADERDDAVRRWKEWLYKGPLDARVTRIDGDDIGMSLSCRELDGYITRRQATGCEPIRGIELDDTVYGYGDCTVSILSMAARLAPHLRHLSISHSTLSTLLGDLDSGIIALDHLYPQLENLTIYFINNKYPLGSDRSGAAMLGLPKLRKLSLCFHRSFNRTSNADITQWVSRIGGSDCLYSSNLVTGSGWQQFNKDVHAAKLHLPQVFDSDVSLSAKEVVIHELDRLLSNQYAGEAERADEATQPDLRLTIPLPSSQALHQNYRPHRLRSKMPPPVPSEGSPVSSSRRAYDAVEVRLHIFGMLEQSTLAVLMRVEKGVTASVASVLYREVSAGQARRMVRDTERQRILSDAVRTITLNPCRADPSLQRTPQRPPRKFKLSDLTAWQAKMPNIRKILADRSGQDGDDIFTVDIDGGKSRIELELHVLFDMYTLPDPFGEAPRLPPTPARKGVECHHTIWIKLEDSSRPRPWIWRRGEWEEALDRWRRWLYRRPLDPRVVAVDHSSTGMLYTVPDAVELIVQRSKAKDKAEPLRFVSFPAPSTFDHLGNELHGEAYASHCTKFMVKISYILSRALRVLHIDYHLVAAFSSVDAALTVLSFQYPKLEELVITGTFPDDYPFADVLPLSGMPGLRHLTLRYDGDASPQGVIAPFICHLGAADCLYTLKGISGSNLSDKDFNAAVQNARLRPPPDLSPYAAQTAELAAAFERLDRDTHSWRSR</sequence>
<keyword evidence="3" id="KW-1185">Reference proteome</keyword>
<accession>A0AA38HGA7</accession>
<proteinExistence type="predicted"/>
<dbReference type="Proteomes" id="UP001164286">
    <property type="component" value="Unassembled WGS sequence"/>
</dbReference>
<name>A0AA38HGA7_9TREE</name>
<feature type="region of interest" description="Disordered" evidence="1">
    <location>
        <begin position="678"/>
        <end position="735"/>
    </location>
</feature>
<evidence type="ECO:0000313" key="3">
    <source>
        <dbReference type="Proteomes" id="UP001164286"/>
    </source>
</evidence>
<feature type="compositionally biased region" description="Polar residues" evidence="1">
    <location>
        <begin position="513"/>
        <end position="532"/>
    </location>
</feature>
<feature type="region of interest" description="Disordered" evidence="1">
    <location>
        <begin position="654"/>
        <end position="673"/>
    </location>
</feature>
<evidence type="ECO:0000313" key="2">
    <source>
        <dbReference type="EMBL" id="KAI9639573.1"/>
    </source>
</evidence>